<dbReference type="GO" id="GO:0003735">
    <property type="term" value="F:structural constituent of ribosome"/>
    <property type="evidence" value="ECO:0007669"/>
    <property type="project" value="InterPro"/>
</dbReference>
<evidence type="ECO:0000256" key="4">
    <source>
        <dbReference type="SAM" id="MobiDB-lite"/>
    </source>
</evidence>
<evidence type="ECO:0000256" key="2">
    <source>
        <dbReference type="ARBA" id="ARBA00023274"/>
    </source>
</evidence>
<dbReference type="NCBIfam" id="TIGR00002">
    <property type="entry name" value="S16"/>
    <property type="match status" value="1"/>
</dbReference>
<dbReference type="InterPro" id="IPR000307">
    <property type="entry name" value="Ribosomal_bS16"/>
</dbReference>
<proteinExistence type="inferred from homology"/>
<dbReference type="PANTHER" id="PTHR12919:SF20">
    <property type="entry name" value="SMALL RIBOSOMAL SUBUNIT PROTEIN BS16M"/>
    <property type="match status" value="1"/>
</dbReference>
<keyword evidence="2 3" id="KW-0687">Ribonucleoprotein</keyword>
<dbReference type="Pfam" id="PF00886">
    <property type="entry name" value="Ribosomal_S16"/>
    <property type="match status" value="1"/>
</dbReference>
<comment type="similarity">
    <text evidence="3">Belongs to the bacterial ribosomal protein bS16 family.</text>
</comment>
<feature type="region of interest" description="Disordered" evidence="4">
    <location>
        <begin position="83"/>
        <end position="132"/>
    </location>
</feature>
<dbReference type="SUPFAM" id="SSF54565">
    <property type="entry name" value="Ribosomal protein S16"/>
    <property type="match status" value="1"/>
</dbReference>
<dbReference type="HAMAP" id="MF_00385">
    <property type="entry name" value="Ribosomal_bS16"/>
    <property type="match status" value="1"/>
</dbReference>
<protein>
    <recommendedName>
        <fullName evidence="3">Small ribosomal subunit protein bS16</fullName>
    </recommendedName>
</protein>
<name>A0A1P8WIX0_9PLAN</name>
<reference evidence="5 6" key="1">
    <citation type="journal article" date="2016" name="Front. Microbiol.">
        <title>Fuerstia marisgermanicae gen. nov., sp. nov., an Unusual Member of the Phylum Planctomycetes from the German Wadden Sea.</title>
        <authorList>
            <person name="Kohn T."/>
            <person name="Heuer A."/>
            <person name="Jogler M."/>
            <person name="Vollmers J."/>
            <person name="Boedeker C."/>
            <person name="Bunk B."/>
            <person name="Rast P."/>
            <person name="Borchert D."/>
            <person name="Glockner I."/>
            <person name="Freese H.M."/>
            <person name="Klenk H.P."/>
            <person name="Overmann J."/>
            <person name="Kaster A.K."/>
            <person name="Rohde M."/>
            <person name="Wiegand S."/>
            <person name="Jogler C."/>
        </authorList>
    </citation>
    <scope>NUCLEOTIDE SEQUENCE [LARGE SCALE GENOMIC DNA]</scope>
    <source>
        <strain evidence="5 6">NH11</strain>
    </source>
</reference>
<feature type="compositionally biased region" description="Low complexity" evidence="4">
    <location>
        <begin position="107"/>
        <end position="132"/>
    </location>
</feature>
<dbReference type="GO" id="GO:0015935">
    <property type="term" value="C:small ribosomal subunit"/>
    <property type="evidence" value="ECO:0007669"/>
    <property type="project" value="TreeGrafter"/>
</dbReference>
<keyword evidence="1 3" id="KW-0689">Ribosomal protein</keyword>
<organism evidence="5 6">
    <name type="scientific">Fuerstiella marisgermanici</name>
    <dbReference type="NCBI Taxonomy" id="1891926"/>
    <lineage>
        <taxon>Bacteria</taxon>
        <taxon>Pseudomonadati</taxon>
        <taxon>Planctomycetota</taxon>
        <taxon>Planctomycetia</taxon>
        <taxon>Planctomycetales</taxon>
        <taxon>Planctomycetaceae</taxon>
        <taxon>Fuerstiella</taxon>
    </lineage>
</organism>
<evidence type="ECO:0000313" key="5">
    <source>
        <dbReference type="EMBL" id="APZ94005.1"/>
    </source>
</evidence>
<dbReference type="EMBL" id="CP017641">
    <property type="protein sequence ID" value="APZ94005.1"/>
    <property type="molecule type" value="Genomic_DNA"/>
</dbReference>
<evidence type="ECO:0000256" key="3">
    <source>
        <dbReference type="HAMAP-Rule" id="MF_00385"/>
    </source>
</evidence>
<dbReference type="InterPro" id="IPR023803">
    <property type="entry name" value="Ribosomal_bS16_dom_sf"/>
</dbReference>
<dbReference type="GO" id="GO:0005737">
    <property type="term" value="C:cytoplasm"/>
    <property type="evidence" value="ECO:0007669"/>
    <property type="project" value="UniProtKB-ARBA"/>
</dbReference>
<keyword evidence="6" id="KW-1185">Reference proteome</keyword>
<dbReference type="GO" id="GO:0006412">
    <property type="term" value="P:translation"/>
    <property type="evidence" value="ECO:0007669"/>
    <property type="project" value="UniProtKB-UniRule"/>
</dbReference>
<dbReference type="RefSeq" id="WP_077025376.1">
    <property type="nucleotide sequence ID" value="NZ_CP017641.1"/>
</dbReference>
<gene>
    <name evidence="3 5" type="primary">rpsP</name>
    <name evidence="5" type="ORF">Fuma_03623</name>
</gene>
<dbReference type="KEGG" id="fmr:Fuma_03623"/>
<dbReference type="PANTHER" id="PTHR12919">
    <property type="entry name" value="30S RIBOSOMAL PROTEIN S16"/>
    <property type="match status" value="1"/>
</dbReference>
<dbReference type="Proteomes" id="UP000187735">
    <property type="component" value="Chromosome"/>
</dbReference>
<dbReference type="Gene3D" id="3.30.1320.10">
    <property type="match status" value="1"/>
</dbReference>
<evidence type="ECO:0000256" key="1">
    <source>
        <dbReference type="ARBA" id="ARBA00022980"/>
    </source>
</evidence>
<dbReference type="STRING" id="1891926.Fuma_03623"/>
<evidence type="ECO:0000313" key="6">
    <source>
        <dbReference type="Proteomes" id="UP000187735"/>
    </source>
</evidence>
<dbReference type="AlphaFoldDB" id="A0A1P8WIX0"/>
<dbReference type="OrthoDB" id="9807878at2"/>
<accession>A0A1P8WIX0</accession>
<sequence length="132" mass="14471">MSVRIRMKRMGRKHRPFYRVCIMDRQRARDGKAIEEVGFYDTSVADKSKRVSLNMERIDYWLSVGAQPSEKVNALIKKVQKGKFGTAAAPPPMQEPKAPEPEPTPEAPAAEEASAEGGEAAAEETPAAEGGE</sequence>